<feature type="transmembrane region" description="Helical" evidence="1">
    <location>
        <begin position="52"/>
        <end position="69"/>
    </location>
</feature>
<comment type="caution">
    <text evidence="2">The sequence shown here is derived from an EMBL/GenBank/DDBJ whole genome shotgun (WGS) entry which is preliminary data.</text>
</comment>
<feature type="transmembrane region" description="Helical" evidence="1">
    <location>
        <begin position="108"/>
        <end position="129"/>
    </location>
</feature>
<protein>
    <submittedName>
        <fullName evidence="2">Uncharacterized protein</fullName>
    </submittedName>
</protein>
<gene>
    <name evidence="2" type="ORF">S06H3_04152</name>
</gene>
<organism evidence="2">
    <name type="scientific">marine sediment metagenome</name>
    <dbReference type="NCBI Taxonomy" id="412755"/>
    <lineage>
        <taxon>unclassified sequences</taxon>
        <taxon>metagenomes</taxon>
        <taxon>ecological metagenomes</taxon>
    </lineage>
</organism>
<feature type="transmembrane region" description="Helical" evidence="1">
    <location>
        <begin position="25"/>
        <end position="46"/>
    </location>
</feature>
<accession>X1JPU8</accession>
<sequence>MLKRRRKSSLHGGLNLARVKSVEKMALLGPAAFYIGLLIVLVTAFVTPSRELFTVLAVLGVIVGLLNITARESSPFLLATIAFVVTALGMQMMITFTGVTIPTELTRLAANITTLVGAAALIIALRAIYEAAKGR</sequence>
<evidence type="ECO:0000256" key="1">
    <source>
        <dbReference type="SAM" id="Phobius"/>
    </source>
</evidence>
<dbReference type="AlphaFoldDB" id="X1JPU8"/>
<name>X1JPU8_9ZZZZ</name>
<feature type="transmembrane region" description="Helical" evidence="1">
    <location>
        <begin position="76"/>
        <end position="96"/>
    </location>
</feature>
<proteinExistence type="predicted"/>
<keyword evidence="1" id="KW-0472">Membrane</keyword>
<evidence type="ECO:0000313" key="2">
    <source>
        <dbReference type="EMBL" id="GAH96072.1"/>
    </source>
</evidence>
<reference evidence="2" key="1">
    <citation type="journal article" date="2014" name="Front. Microbiol.">
        <title>High frequency of phylogenetically diverse reductive dehalogenase-homologous genes in deep subseafloor sedimentary metagenomes.</title>
        <authorList>
            <person name="Kawai M."/>
            <person name="Futagami T."/>
            <person name="Toyoda A."/>
            <person name="Takaki Y."/>
            <person name="Nishi S."/>
            <person name="Hori S."/>
            <person name="Arai W."/>
            <person name="Tsubouchi T."/>
            <person name="Morono Y."/>
            <person name="Uchiyama I."/>
            <person name="Ito T."/>
            <person name="Fujiyama A."/>
            <person name="Inagaki F."/>
            <person name="Takami H."/>
        </authorList>
    </citation>
    <scope>NUCLEOTIDE SEQUENCE</scope>
    <source>
        <strain evidence="2">Expedition CK06-06</strain>
    </source>
</reference>
<dbReference type="EMBL" id="BARV01001427">
    <property type="protein sequence ID" value="GAH96072.1"/>
    <property type="molecule type" value="Genomic_DNA"/>
</dbReference>
<keyword evidence="1" id="KW-1133">Transmembrane helix</keyword>
<keyword evidence="1" id="KW-0812">Transmembrane</keyword>